<dbReference type="Gene3D" id="3.30.300.30">
    <property type="match status" value="1"/>
</dbReference>
<name>A0AB74CD76_ASPFL</name>
<evidence type="ECO:0000256" key="1">
    <source>
        <dbReference type="ARBA" id="ARBA00010211"/>
    </source>
</evidence>
<dbReference type="PANTHER" id="PTHR42921:SF4">
    <property type="entry name" value="ACETOACETYL-COA SYNTHASE (AFU_ORTHOLOGUE AFUA_8G04770)"/>
    <property type="match status" value="1"/>
</dbReference>
<dbReference type="Proteomes" id="UP000275480">
    <property type="component" value="Unassembled WGS sequence"/>
</dbReference>
<dbReference type="InterPro" id="IPR011234">
    <property type="entry name" value="Fumarylacetoacetase-like_C"/>
</dbReference>
<accession>A0AB74CD76</accession>
<dbReference type="InterPro" id="IPR036663">
    <property type="entry name" value="Fumarylacetoacetase_C_sf"/>
</dbReference>
<dbReference type="AlphaFoldDB" id="A0AB74CD76"/>
<comment type="caution">
    <text evidence="3">The sequence shown here is derived from an EMBL/GenBank/DDBJ whole genome shotgun (WGS) entry which is preliminary data.</text>
</comment>
<dbReference type="SUPFAM" id="SSF56529">
    <property type="entry name" value="FAH"/>
    <property type="match status" value="1"/>
</dbReference>
<dbReference type="Gene3D" id="3.90.850.10">
    <property type="entry name" value="Fumarylacetoacetase-like, C-terminal domain"/>
    <property type="match status" value="1"/>
</dbReference>
<evidence type="ECO:0000259" key="2">
    <source>
        <dbReference type="Pfam" id="PF01557"/>
    </source>
</evidence>
<dbReference type="GO" id="GO:0030729">
    <property type="term" value="F:acetoacetate-CoA ligase activity"/>
    <property type="evidence" value="ECO:0007669"/>
    <property type="project" value="TreeGrafter"/>
</dbReference>
<reference evidence="3 4" key="1">
    <citation type="submission" date="2018-07" db="EMBL/GenBank/DDBJ databases">
        <title>Identification of spontaneous genetic mutation associated with occurrence of a yellow conidial color mutant of Aspergillus flavus.</title>
        <authorList>
            <person name="Chang P.-K."/>
            <person name="Mack B.M."/>
            <person name="Scharfenstein L."/>
            <person name="Gilbert M.K."/>
        </authorList>
    </citation>
    <scope>NUCLEOTIDE SEQUENCE [LARGE SCALE GENOMIC DNA]</scope>
    <source>
        <strain evidence="3 4">CA14</strain>
    </source>
</reference>
<comment type="similarity">
    <text evidence="1">Belongs to the FAH family.</text>
</comment>
<dbReference type="PANTHER" id="PTHR42921">
    <property type="entry name" value="ACETOACETYL-COA SYNTHETASE"/>
    <property type="match status" value="1"/>
</dbReference>
<feature type="domain" description="Fumarylacetoacetase-like C-terminal" evidence="2">
    <location>
        <begin position="64"/>
        <end position="146"/>
    </location>
</feature>
<gene>
    <name evidence="3" type="ORF">CA14_009000</name>
</gene>
<proteinExistence type="inferred from homology"/>
<dbReference type="EMBL" id="QQZZ01000092">
    <property type="protein sequence ID" value="RMZ43582.1"/>
    <property type="molecule type" value="Genomic_DNA"/>
</dbReference>
<evidence type="ECO:0000313" key="3">
    <source>
        <dbReference type="EMBL" id="RMZ43582.1"/>
    </source>
</evidence>
<dbReference type="Pfam" id="PF01557">
    <property type="entry name" value="FAA_hydrolase"/>
    <property type="match status" value="1"/>
</dbReference>
<organism evidence="3 4">
    <name type="scientific">Aspergillus flavus</name>
    <dbReference type="NCBI Taxonomy" id="5059"/>
    <lineage>
        <taxon>Eukaryota</taxon>
        <taxon>Fungi</taxon>
        <taxon>Dikarya</taxon>
        <taxon>Ascomycota</taxon>
        <taxon>Pezizomycotina</taxon>
        <taxon>Eurotiomycetes</taxon>
        <taxon>Eurotiomycetidae</taxon>
        <taxon>Eurotiales</taxon>
        <taxon>Aspergillaceae</taxon>
        <taxon>Aspergillus</taxon>
        <taxon>Aspergillus subgen. Circumdati</taxon>
    </lineage>
</organism>
<protein>
    <submittedName>
        <fullName evidence="3">Acetoacetyl-CoA synthase</fullName>
    </submittedName>
</protein>
<evidence type="ECO:0000313" key="4">
    <source>
        <dbReference type="Proteomes" id="UP000275480"/>
    </source>
</evidence>
<sequence length="396" mass="43421">MAAFQNLVRFAVGDRAHYRGLIEAVDGKYKVQRFDGTPFDGVVKTNEEHEVETLLSPIENTPNVIYIGLNYKAHAQESKLPVPTYPPVFTKPADALAGPFEKIEIHPDAQPLLDYEGELTVVIGKDAKNVTEEEALDYVLGYTAGNTSDIAGCFGTGNFLLPVHVGGCAGLALGIPVEVYEPSVDSKGVPVADGEAGDLVATAAFPNMPVSFWGQDGNKRYHKAYFAEFDGVWTHGDFVSIHPITKQLFFHGRADGVLNPSGVRFGSSEIYQVIESVFSNEVEDSLCVGQRRPSDNDERVILFLKMKPNAAFSTELARRVRAAIRKRLSARHVPSYVFPTPEIPVTVNFKKVELPVKKIISGIHIQPSSTLANPECLGYYAQYFDIEKMAAGESKL</sequence>
<dbReference type="SUPFAM" id="SSF56801">
    <property type="entry name" value="Acetyl-CoA synthetase-like"/>
    <property type="match status" value="1"/>
</dbReference>
<dbReference type="InterPro" id="IPR045851">
    <property type="entry name" value="AMP-bd_C_sf"/>
</dbReference>